<accession>W3XG73</accession>
<comment type="similarity">
    <text evidence="3">Belongs to the paxM FAD-dependent monooxygenase family.</text>
</comment>
<comment type="cofactor">
    <cofactor evidence="1">
        <name>FAD</name>
        <dbReference type="ChEBI" id="CHEBI:57692"/>
    </cofactor>
</comment>
<feature type="region of interest" description="Disordered" evidence="7">
    <location>
        <begin position="651"/>
        <end position="671"/>
    </location>
</feature>
<evidence type="ECO:0000256" key="2">
    <source>
        <dbReference type="ARBA" id="ARBA00005179"/>
    </source>
</evidence>
<dbReference type="GO" id="GO:0071949">
    <property type="term" value="F:FAD binding"/>
    <property type="evidence" value="ECO:0007669"/>
    <property type="project" value="InterPro"/>
</dbReference>
<keyword evidence="6" id="KW-0560">Oxidoreductase</keyword>
<evidence type="ECO:0000313" key="10">
    <source>
        <dbReference type="Proteomes" id="UP000030651"/>
    </source>
</evidence>
<dbReference type="GO" id="GO:0004497">
    <property type="term" value="F:monooxygenase activity"/>
    <property type="evidence" value="ECO:0007669"/>
    <property type="project" value="InterPro"/>
</dbReference>
<keyword evidence="5" id="KW-0274">FAD</keyword>
<evidence type="ECO:0000256" key="5">
    <source>
        <dbReference type="ARBA" id="ARBA00022827"/>
    </source>
</evidence>
<evidence type="ECO:0000256" key="1">
    <source>
        <dbReference type="ARBA" id="ARBA00001974"/>
    </source>
</evidence>
<dbReference type="InterPro" id="IPR036188">
    <property type="entry name" value="FAD/NAD-bd_sf"/>
</dbReference>
<dbReference type="EMBL" id="KI912110">
    <property type="protein sequence ID" value="ETS84422.1"/>
    <property type="molecule type" value="Genomic_DNA"/>
</dbReference>
<proteinExistence type="inferred from homology"/>
<keyword evidence="10" id="KW-1185">Reference proteome</keyword>
<evidence type="ECO:0000256" key="4">
    <source>
        <dbReference type="ARBA" id="ARBA00022630"/>
    </source>
</evidence>
<feature type="domain" description="FAD-binding" evidence="8">
    <location>
        <begin position="261"/>
        <end position="337"/>
    </location>
</feature>
<sequence length="808" mass="89152">MSDFDRVVIVGGGVAGLTLANMLEKLDINYIILESHSEIAPAVGASIGLFPNGLRILDQIGCYERVLALPQRLITTSHNRNSQGKSLSKISNVSEQLEIRHGYPVLFFDRQWLLKLLYDNLQHKERVALGMKVAKIRLVGGSVQVITKDGQVVVGSMIVGADGVHSTVRDEMIRLGNTLRPGYFPVGEPERVPCFYRCSFGIAQHVPGYANGELNRIWAENWSGLIISGPEDRVYWFLFDRLPKPKYGSNIPKYTKEDEAEFVKEFWDKAITDKVTFGQIYSKKLSSTLTPLHEMVWKKWFFERIILLGDSAHKPNPISGQGGNGAIESVAELVNAIVRMRDAKLGGLGDFDEADFEKIFSQTQSARHEREKYLIADAHYQQYLSAHENKVMSKLFMNVLGPLGGDEMFFSILGKPFIDGARLEKLPIPSRNRAVPFNDELPARPLSGAIGQVATGCFSAGMLSLIWLASKSMRLPAAGLNDWTGLTAISRPWSGLGGGLFKAIMSAFSYPLEGQPPASRVQLIYFMTHLAAPILSYTVDGHRACNRLHPLSLPSVFLGIMQVLGIGYVAPTHALLEAAQGDNLPTTRFISPETSEALLPALALGYGLPTALMLAPGFTNSVKQNITAIWQFSPLFVPALTSMWRRYIGRRQSRQQVPGPEKGDASSQRKDVADATQALKREYLWTAGVQAAVHLATMAYACFGRDMSVADIFFRVPSPFKATWNLPDTGSQIATFLKYDFGIASCAWLVSGLYSTWDLRRRGYVTTREAAKAAAGICLGQILVGPGATSMLLAYWQEVTYARLSTRK</sequence>
<dbReference type="InParanoid" id="W3XG73"/>
<dbReference type="Proteomes" id="UP000030651">
    <property type="component" value="Unassembled WGS sequence"/>
</dbReference>
<keyword evidence="4" id="KW-0285">Flavoprotein</keyword>
<dbReference type="InterPro" id="IPR002938">
    <property type="entry name" value="FAD-bd"/>
</dbReference>
<evidence type="ECO:0000256" key="3">
    <source>
        <dbReference type="ARBA" id="ARBA00007992"/>
    </source>
</evidence>
<dbReference type="eggNOG" id="KOG2614">
    <property type="taxonomic scope" value="Eukaryota"/>
</dbReference>
<dbReference type="KEGG" id="pfy:PFICI_02447"/>
<evidence type="ECO:0000313" key="9">
    <source>
        <dbReference type="EMBL" id="ETS84422.1"/>
    </source>
</evidence>
<gene>
    <name evidence="9" type="ORF">PFICI_02447</name>
</gene>
<dbReference type="PANTHER" id="PTHR47356:SF2">
    <property type="entry name" value="FAD-BINDING DOMAIN-CONTAINING PROTEIN-RELATED"/>
    <property type="match status" value="1"/>
</dbReference>
<dbReference type="Gene3D" id="3.50.50.60">
    <property type="entry name" value="FAD/NAD(P)-binding domain"/>
    <property type="match status" value="1"/>
</dbReference>
<dbReference type="Pfam" id="PF01494">
    <property type="entry name" value="FAD_binding_3"/>
    <property type="match status" value="2"/>
</dbReference>
<comment type="pathway">
    <text evidence="2">Secondary metabolite biosynthesis.</text>
</comment>
<dbReference type="SUPFAM" id="SSF51905">
    <property type="entry name" value="FAD/NAD(P)-binding domain"/>
    <property type="match status" value="1"/>
</dbReference>
<dbReference type="AlphaFoldDB" id="W3XG73"/>
<feature type="compositionally biased region" description="Basic and acidic residues" evidence="7">
    <location>
        <begin position="661"/>
        <end position="671"/>
    </location>
</feature>
<dbReference type="STRING" id="1229662.W3XG73"/>
<dbReference type="GeneID" id="19267460"/>
<name>W3XG73_PESFW</name>
<dbReference type="OrthoDB" id="10029326at2759"/>
<dbReference type="OMA" id="TAGMQVQ"/>
<organism evidence="9 10">
    <name type="scientific">Pestalotiopsis fici (strain W106-1 / CGMCC3.15140)</name>
    <dbReference type="NCBI Taxonomy" id="1229662"/>
    <lineage>
        <taxon>Eukaryota</taxon>
        <taxon>Fungi</taxon>
        <taxon>Dikarya</taxon>
        <taxon>Ascomycota</taxon>
        <taxon>Pezizomycotina</taxon>
        <taxon>Sordariomycetes</taxon>
        <taxon>Xylariomycetidae</taxon>
        <taxon>Amphisphaeriales</taxon>
        <taxon>Sporocadaceae</taxon>
        <taxon>Pestalotiopsis</taxon>
    </lineage>
</organism>
<dbReference type="HOGENOM" id="CLU_009665_12_0_1"/>
<protein>
    <recommendedName>
        <fullName evidence="8">FAD-binding domain-containing protein</fullName>
    </recommendedName>
</protein>
<evidence type="ECO:0000256" key="6">
    <source>
        <dbReference type="ARBA" id="ARBA00023002"/>
    </source>
</evidence>
<dbReference type="PANTHER" id="PTHR47356">
    <property type="entry name" value="FAD-DEPENDENT MONOOXYGENASE ASQG-RELATED"/>
    <property type="match status" value="1"/>
</dbReference>
<dbReference type="InterPro" id="IPR050562">
    <property type="entry name" value="FAD_mOase_fung"/>
</dbReference>
<dbReference type="PRINTS" id="PR00420">
    <property type="entry name" value="RNGMNOXGNASE"/>
</dbReference>
<feature type="domain" description="FAD-binding" evidence="8">
    <location>
        <begin position="7"/>
        <end position="171"/>
    </location>
</feature>
<dbReference type="RefSeq" id="XP_007829219.1">
    <property type="nucleotide sequence ID" value="XM_007831028.1"/>
</dbReference>
<evidence type="ECO:0000256" key="7">
    <source>
        <dbReference type="SAM" id="MobiDB-lite"/>
    </source>
</evidence>
<reference evidence="10" key="1">
    <citation type="journal article" date="2015" name="BMC Genomics">
        <title>Genomic and transcriptomic analysis of the endophytic fungus Pestalotiopsis fici reveals its lifestyle and high potential for synthesis of natural products.</title>
        <authorList>
            <person name="Wang X."/>
            <person name="Zhang X."/>
            <person name="Liu L."/>
            <person name="Xiang M."/>
            <person name="Wang W."/>
            <person name="Sun X."/>
            <person name="Che Y."/>
            <person name="Guo L."/>
            <person name="Liu G."/>
            <person name="Guo L."/>
            <person name="Wang C."/>
            <person name="Yin W.B."/>
            <person name="Stadler M."/>
            <person name="Zhang X."/>
            <person name="Liu X."/>
        </authorList>
    </citation>
    <scope>NUCLEOTIDE SEQUENCE [LARGE SCALE GENOMIC DNA]</scope>
    <source>
        <strain evidence="10">W106-1 / CGMCC3.15140</strain>
    </source>
</reference>
<evidence type="ECO:0000259" key="8">
    <source>
        <dbReference type="Pfam" id="PF01494"/>
    </source>
</evidence>